<evidence type="ECO:0000313" key="1">
    <source>
        <dbReference type="EMBL" id="KAA8476988.1"/>
    </source>
</evidence>
<accession>A0A5M9GW30</accession>
<dbReference type="EMBL" id="VXCE01000010">
    <property type="protein sequence ID" value="KAA8476988.1"/>
    <property type="molecule type" value="Genomic_DNA"/>
</dbReference>
<sequence>MTLSIFIKIESVVFALQAKQLFNNNSSKKIILDEFDLSMYTNFLTEYADLLNKYK</sequence>
<reference evidence="1 2" key="1">
    <citation type="submission" date="2019-09" db="EMBL/GenBank/DDBJ databases">
        <authorList>
            <person name="Geng P."/>
            <person name="Wan X."/>
            <person name="Zhou G."/>
            <person name="Yuan Z."/>
            <person name="Hu X."/>
        </authorList>
    </citation>
    <scope>NUCLEOTIDE SEQUENCE [LARGE SCALE GENOMIC DNA]</scope>
    <source>
        <strain evidence="1 2">EFR-4</strain>
    </source>
</reference>
<dbReference type="AlphaFoldDB" id="A0A5M9GW30"/>
<comment type="caution">
    <text evidence="1">The sequence shown here is derived from an EMBL/GenBank/DDBJ whole genome shotgun (WGS) entry which is preliminary data.</text>
</comment>
<dbReference type="Proteomes" id="UP000325411">
    <property type="component" value="Unassembled WGS sequence"/>
</dbReference>
<protein>
    <submittedName>
        <fullName evidence="1">DNA polymerase IV</fullName>
    </submittedName>
</protein>
<name>A0A5M9GW30_9BACI</name>
<organism evidence="1 2">
    <name type="scientific">Bacillus paranthracis</name>
    <dbReference type="NCBI Taxonomy" id="2026186"/>
    <lineage>
        <taxon>Bacteria</taxon>
        <taxon>Bacillati</taxon>
        <taxon>Bacillota</taxon>
        <taxon>Bacilli</taxon>
        <taxon>Bacillales</taxon>
        <taxon>Bacillaceae</taxon>
        <taxon>Bacillus</taxon>
        <taxon>Bacillus cereus group</taxon>
    </lineage>
</organism>
<proteinExistence type="predicted"/>
<gene>
    <name evidence="1" type="ORF">FYW06_16390</name>
</gene>
<evidence type="ECO:0000313" key="2">
    <source>
        <dbReference type="Proteomes" id="UP000325411"/>
    </source>
</evidence>